<evidence type="ECO:0000313" key="1">
    <source>
        <dbReference type="EMBL" id="MBF4807254.1"/>
    </source>
</evidence>
<evidence type="ECO:0000313" key="2">
    <source>
        <dbReference type="Proteomes" id="UP000698335"/>
    </source>
</evidence>
<comment type="caution">
    <text evidence="1">The sequence shown here is derived from an EMBL/GenBank/DDBJ whole genome shotgun (WGS) entry which is preliminary data.</text>
</comment>
<name>A0A930W121_9ACTN</name>
<reference evidence="1" key="1">
    <citation type="submission" date="2020-04" db="EMBL/GenBank/DDBJ databases">
        <title>Deep metagenomics examines the oral microbiome during advanced dental caries in children, revealing novel taxa and co-occurrences with host molecules.</title>
        <authorList>
            <person name="Baker J.L."/>
            <person name="Morton J.T."/>
            <person name="Dinis M."/>
            <person name="Alvarez R."/>
            <person name="Tran N.C."/>
            <person name="Knight R."/>
            <person name="Edlund A."/>
        </authorList>
    </citation>
    <scope>NUCLEOTIDE SEQUENCE</scope>
    <source>
        <strain evidence="1">JCVI_38_bin.5</strain>
    </source>
</reference>
<proteinExistence type="predicted"/>
<gene>
    <name evidence="1" type="ORF">HXK26_00965</name>
</gene>
<dbReference type="Proteomes" id="UP000698335">
    <property type="component" value="Unassembled WGS sequence"/>
</dbReference>
<accession>A0A930W121</accession>
<sequence length="90" mass="10086">MLKLVTKHATLDVEVNGKVCHIPLEPTLADVRRAGMVMPDTENLEAVEWFIRFLEPYMPKVEELSVTDLSVLMSEWNKLRTDAGGATTGE</sequence>
<dbReference type="EMBL" id="JABZGW010000017">
    <property type="protein sequence ID" value="MBF4807254.1"/>
    <property type="molecule type" value="Genomic_DNA"/>
</dbReference>
<organism evidence="1 2">
    <name type="scientific">Lancefieldella rimae</name>
    <dbReference type="NCBI Taxonomy" id="1383"/>
    <lineage>
        <taxon>Bacteria</taxon>
        <taxon>Bacillati</taxon>
        <taxon>Actinomycetota</taxon>
        <taxon>Coriobacteriia</taxon>
        <taxon>Coriobacteriales</taxon>
        <taxon>Atopobiaceae</taxon>
        <taxon>Lancefieldella</taxon>
    </lineage>
</organism>
<protein>
    <submittedName>
        <fullName evidence="1">Uncharacterized protein</fullName>
    </submittedName>
</protein>
<dbReference type="AlphaFoldDB" id="A0A930W121"/>